<dbReference type="NCBIfam" id="TIGR00055">
    <property type="entry name" value="uppS"/>
    <property type="match status" value="1"/>
</dbReference>
<dbReference type="GO" id="GO:0005737">
    <property type="term" value="C:cytoplasm"/>
    <property type="evidence" value="ECO:0007669"/>
    <property type="project" value="UniProtKB-ARBA"/>
</dbReference>
<name>A0AAX6FWP6_IRIPA</name>
<dbReference type="GO" id="GO:0016094">
    <property type="term" value="P:polyprenol biosynthetic process"/>
    <property type="evidence" value="ECO:0007669"/>
    <property type="project" value="TreeGrafter"/>
</dbReference>
<evidence type="ECO:0000256" key="3">
    <source>
        <dbReference type="RuleBase" id="RU363018"/>
    </source>
</evidence>
<organism evidence="4 5">
    <name type="scientific">Iris pallida</name>
    <name type="common">Sweet iris</name>
    <dbReference type="NCBI Taxonomy" id="29817"/>
    <lineage>
        <taxon>Eukaryota</taxon>
        <taxon>Viridiplantae</taxon>
        <taxon>Streptophyta</taxon>
        <taxon>Embryophyta</taxon>
        <taxon>Tracheophyta</taxon>
        <taxon>Spermatophyta</taxon>
        <taxon>Magnoliopsida</taxon>
        <taxon>Liliopsida</taxon>
        <taxon>Asparagales</taxon>
        <taxon>Iridaceae</taxon>
        <taxon>Iridoideae</taxon>
        <taxon>Irideae</taxon>
        <taxon>Iris</taxon>
    </lineage>
</organism>
<dbReference type="PROSITE" id="PS01066">
    <property type="entry name" value="UPP_SYNTHASE"/>
    <property type="match status" value="1"/>
</dbReference>
<evidence type="ECO:0000313" key="5">
    <source>
        <dbReference type="Proteomes" id="UP001140949"/>
    </source>
</evidence>
<reference evidence="4" key="2">
    <citation type="submission" date="2023-04" db="EMBL/GenBank/DDBJ databases">
        <authorList>
            <person name="Bruccoleri R.E."/>
            <person name="Oakeley E.J."/>
            <person name="Faust A.-M."/>
            <person name="Dessus-Babus S."/>
            <person name="Altorfer M."/>
            <person name="Burckhardt D."/>
            <person name="Oertli M."/>
            <person name="Naumann U."/>
            <person name="Petersen F."/>
            <person name="Wong J."/>
        </authorList>
    </citation>
    <scope>NUCLEOTIDE SEQUENCE</scope>
    <source>
        <strain evidence="4">GSM-AAB239-AS_SAM_17_03QT</strain>
        <tissue evidence="4">Leaf</tissue>
    </source>
</reference>
<evidence type="ECO:0000256" key="1">
    <source>
        <dbReference type="ARBA" id="ARBA00001946"/>
    </source>
</evidence>
<sequence>MASSFQLLLCPPTSAPPILPTRSSSRLKLCQTLRCPPREYCTAAAPVFLYNKQEVPRCCLVRSAEAAVAPATEGEEEAELPAGLERDLLPRHVAVIMDGNSRWARARGLPASAGHEAGFRALREMVRMSRQWGIRALTVYAFSTENWLRPKVEVDFLMMLFQRILKDNMNDFLRDGVRVSIIGDSSKLPKSLLKLTKEIEETTVNNSVLNLIVAISYSGRSDIVQACRKIAQKVEQGLLGPPDITESVIAQELETNCSIEYPYPDLLIRTSGEQRLSNFLLWESAYAELYFAKKHWPDFGEADYAEALLSFQGRKRRFGLRSDTR</sequence>
<dbReference type="EC" id="2.5.1.-" evidence="3"/>
<keyword evidence="2 3" id="KW-0808">Transferase</keyword>
<dbReference type="InterPro" id="IPR018520">
    <property type="entry name" value="UPP_synth-like_CS"/>
</dbReference>
<comment type="caution">
    <text evidence="4">The sequence shown here is derived from an EMBL/GenBank/DDBJ whole genome shotgun (WGS) entry which is preliminary data.</text>
</comment>
<evidence type="ECO:0000256" key="2">
    <source>
        <dbReference type="ARBA" id="ARBA00022679"/>
    </source>
</evidence>
<dbReference type="CDD" id="cd00475">
    <property type="entry name" value="Cis_IPPS"/>
    <property type="match status" value="1"/>
</dbReference>
<accession>A0AAX6FWP6</accession>
<dbReference type="AlphaFoldDB" id="A0AAX6FWP6"/>
<dbReference type="FunFam" id="3.40.1180.10:FF:000001">
    <property type="entry name" value="(2E,6E)-farnesyl-diphosphate-specific ditrans,polycis-undecaprenyl-diphosphate synthase"/>
    <property type="match status" value="1"/>
</dbReference>
<protein>
    <recommendedName>
        <fullName evidence="3">Alkyl transferase</fullName>
        <ecNumber evidence="3">2.5.1.-</ecNumber>
    </recommendedName>
</protein>
<proteinExistence type="inferred from homology"/>
<dbReference type="HAMAP" id="MF_01139">
    <property type="entry name" value="ISPT"/>
    <property type="match status" value="1"/>
</dbReference>
<comment type="cofactor">
    <cofactor evidence="1">
        <name>Mg(2+)</name>
        <dbReference type="ChEBI" id="CHEBI:18420"/>
    </cofactor>
</comment>
<dbReference type="InterPro" id="IPR001441">
    <property type="entry name" value="UPP_synth-like"/>
</dbReference>
<gene>
    <name evidence="4" type="ORF">M6B38_397250</name>
</gene>
<dbReference type="Gene3D" id="3.40.1180.10">
    <property type="entry name" value="Decaprenyl diphosphate synthase-like"/>
    <property type="match status" value="1"/>
</dbReference>
<dbReference type="EMBL" id="JANAVB010025598">
    <property type="protein sequence ID" value="KAJ6820485.1"/>
    <property type="molecule type" value="Genomic_DNA"/>
</dbReference>
<keyword evidence="5" id="KW-1185">Reference proteome</keyword>
<dbReference type="InterPro" id="IPR036424">
    <property type="entry name" value="UPP_synth-like_sf"/>
</dbReference>
<dbReference type="PANTHER" id="PTHR10291">
    <property type="entry name" value="DEHYDRODOLICHYL DIPHOSPHATE SYNTHASE FAMILY MEMBER"/>
    <property type="match status" value="1"/>
</dbReference>
<dbReference type="Pfam" id="PF01255">
    <property type="entry name" value="Prenyltransf"/>
    <property type="match status" value="1"/>
</dbReference>
<dbReference type="SUPFAM" id="SSF64005">
    <property type="entry name" value="Undecaprenyl diphosphate synthase"/>
    <property type="match status" value="1"/>
</dbReference>
<evidence type="ECO:0000313" key="4">
    <source>
        <dbReference type="EMBL" id="KAJ6820485.1"/>
    </source>
</evidence>
<dbReference type="Proteomes" id="UP001140949">
    <property type="component" value="Unassembled WGS sequence"/>
</dbReference>
<dbReference type="PANTHER" id="PTHR10291:SF0">
    <property type="entry name" value="DEHYDRODOLICHYL DIPHOSPHATE SYNTHASE 2"/>
    <property type="match status" value="1"/>
</dbReference>
<comment type="similarity">
    <text evidence="3">Belongs to the UPP synthase family.</text>
</comment>
<dbReference type="GO" id="GO:0045547">
    <property type="term" value="F:ditrans,polycis-polyprenyl diphosphate synthase [(2E,6E)-farnesyl diphosphate specific] activity"/>
    <property type="evidence" value="ECO:0007669"/>
    <property type="project" value="TreeGrafter"/>
</dbReference>
<reference evidence="4" key="1">
    <citation type="journal article" date="2023" name="GigaByte">
        <title>Genome assembly of the bearded iris, Iris pallida Lam.</title>
        <authorList>
            <person name="Bruccoleri R.E."/>
            <person name="Oakeley E.J."/>
            <person name="Faust A.M.E."/>
            <person name="Altorfer M."/>
            <person name="Dessus-Babus S."/>
            <person name="Burckhardt D."/>
            <person name="Oertli M."/>
            <person name="Naumann U."/>
            <person name="Petersen F."/>
            <person name="Wong J."/>
        </authorList>
    </citation>
    <scope>NUCLEOTIDE SEQUENCE</scope>
    <source>
        <strain evidence="4">GSM-AAB239-AS_SAM_17_03QT</strain>
    </source>
</reference>